<dbReference type="OrthoDB" id="9812295at2"/>
<dbReference type="Gene3D" id="3.40.50.360">
    <property type="match status" value="1"/>
</dbReference>
<dbReference type="EMBL" id="RKLP01000001">
    <property type="protein sequence ID" value="RVW11571.1"/>
    <property type="molecule type" value="Genomic_DNA"/>
</dbReference>
<proteinExistence type="predicted"/>
<dbReference type="InterPro" id="IPR005025">
    <property type="entry name" value="FMN_Rdtase-like_dom"/>
</dbReference>
<gene>
    <name evidence="2" type="ORF">EGT67_03995</name>
</gene>
<evidence type="ECO:0000313" key="3">
    <source>
        <dbReference type="Proteomes" id="UP000286208"/>
    </source>
</evidence>
<comment type="caution">
    <text evidence="2">The sequence shown here is derived from an EMBL/GenBank/DDBJ whole genome shotgun (WGS) entry which is preliminary data.</text>
</comment>
<dbReference type="GO" id="GO:0016491">
    <property type="term" value="F:oxidoreductase activity"/>
    <property type="evidence" value="ECO:0007669"/>
    <property type="project" value="InterPro"/>
</dbReference>
<sequence>MELDRPLRLEVIVGSVRVKRFAPVVVDWFLERAGARDEFDVGVLDLADTSLPQDLSHSDEVEAFAERIGNADAFVVVTSEYNHGYPAALKTALDTVKYEWRAKPIGFVAYGGMSGGLRAVEQLRQVVAELHMVSIREAVSFHQARKHFDPDDGPANDAARRMLTQLAWWADALRTQRDHSPYPG</sequence>
<dbReference type="InterPro" id="IPR029039">
    <property type="entry name" value="Flavoprotein-like_sf"/>
</dbReference>
<reference evidence="2 3" key="1">
    <citation type="submission" date="2018-11" db="EMBL/GenBank/DDBJ databases">
        <title>Rhodococcus spongicola sp. nov. and Rhodococcus xishaensis sp. nov. from marine sponges.</title>
        <authorList>
            <person name="Li L."/>
            <person name="Lin H.W."/>
        </authorList>
    </citation>
    <scope>NUCLEOTIDE SEQUENCE [LARGE SCALE GENOMIC DNA]</scope>
    <source>
        <strain evidence="2 3">CCTCC AB2014297</strain>
    </source>
</reference>
<dbReference type="RefSeq" id="WP_127914696.1">
    <property type="nucleotide sequence ID" value="NZ_RKLP01000001.1"/>
</dbReference>
<dbReference type="PANTHER" id="PTHR30543">
    <property type="entry name" value="CHROMATE REDUCTASE"/>
    <property type="match status" value="1"/>
</dbReference>
<dbReference type="GO" id="GO:0005829">
    <property type="term" value="C:cytosol"/>
    <property type="evidence" value="ECO:0007669"/>
    <property type="project" value="TreeGrafter"/>
</dbReference>
<protein>
    <submittedName>
        <fullName evidence="2">NADPH-dependent oxidoreductase</fullName>
    </submittedName>
</protein>
<feature type="domain" description="NADPH-dependent FMN reductase-like" evidence="1">
    <location>
        <begin position="9"/>
        <end position="144"/>
    </location>
</feature>
<dbReference type="GO" id="GO:0010181">
    <property type="term" value="F:FMN binding"/>
    <property type="evidence" value="ECO:0007669"/>
    <property type="project" value="TreeGrafter"/>
</dbReference>
<evidence type="ECO:0000313" key="2">
    <source>
        <dbReference type="EMBL" id="RVW11571.1"/>
    </source>
</evidence>
<dbReference type="PANTHER" id="PTHR30543:SF21">
    <property type="entry name" value="NAD(P)H-DEPENDENT FMN REDUCTASE LOT6"/>
    <property type="match status" value="1"/>
</dbReference>
<dbReference type="InterPro" id="IPR050712">
    <property type="entry name" value="NAD(P)H-dep_reductase"/>
</dbReference>
<evidence type="ECO:0000259" key="1">
    <source>
        <dbReference type="Pfam" id="PF03358"/>
    </source>
</evidence>
<dbReference type="SUPFAM" id="SSF52218">
    <property type="entry name" value="Flavoproteins"/>
    <property type="match status" value="1"/>
</dbReference>
<dbReference type="AlphaFoldDB" id="A0A3S3EEG5"/>
<dbReference type="Pfam" id="PF03358">
    <property type="entry name" value="FMN_red"/>
    <property type="match status" value="1"/>
</dbReference>
<organism evidence="2 3">
    <name type="scientific">Prescottella agglutinans</name>
    <dbReference type="NCBI Taxonomy" id="1644129"/>
    <lineage>
        <taxon>Bacteria</taxon>
        <taxon>Bacillati</taxon>
        <taxon>Actinomycetota</taxon>
        <taxon>Actinomycetes</taxon>
        <taxon>Mycobacteriales</taxon>
        <taxon>Nocardiaceae</taxon>
        <taxon>Prescottella</taxon>
    </lineage>
</organism>
<keyword evidence="3" id="KW-1185">Reference proteome</keyword>
<accession>A0A3S3EEG5</accession>
<dbReference type="Proteomes" id="UP000286208">
    <property type="component" value="Unassembled WGS sequence"/>
</dbReference>
<name>A0A3S3EEG5_9NOCA</name>